<evidence type="ECO:0000256" key="2">
    <source>
        <dbReference type="ARBA" id="ARBA00023125"/>
    </source>
</evidence>
<keyword evidence="3" id="KW-0804">Transcription</keyword>
<evidence type="ECO:0000313" key="6">
    <source>
        <dbReference type="Proteomes" id="UP000032232"/>
    </source>
</evidence>
<dbReference type="PROSITE" id="PS01124">
    <property type="entry name" value="HTH_ARAC_FAMILY_2"/>
    <property type="match status" value="1"/>
</dbReference>
<sequence>MLDYYALHAVNGTGSATKYAAPVSRTCDLLGLTILAVPPGRVEIRVSNAPMTINVVPSSPGGTFHRHRIAGADMRNKLAATGGGGFDMFSTGPDYEISCENHGWELLLELDESRLHHLAGEAWNGVADLPSPHAGRTDPVTANLGRLAIQHLRFDTVDPLYVEGLAVALTARAVGFATGKGSSVSTAGTDGRVARAVEFIEANLHRSLSVAEIAQASCMSPSWLSDAFRASIGRSIWEHVKERRCERALDLISDPNRSLAAVAYECGFASQSHMTRLFQARFNTTPGRMRRGQ</sequence>
<dbReference type="InterPro" id="IPR009057">
    <property type="entry name" value="Homeodomain-like_sf"/>
</dbReference>
<accession>A0A0D1EE13</accession>
<keyword evidence="6" id="KW-1185">Reference proteome</keyword>
<protein>
    <submittedName>
        <fullName evidence="5">PchR protein</fullName>
    </submittedName>
</protein>
<evidence type="ECO:0000313" key="5">
    <source>
        <dbReference type="EMBL" id="KIT15161.1"/>
    </source>
</evidence>
<dbReference type="GO" id="GO:0003700">
    <property type="term" value="F:DNA-binding transcription factor activity"/>
    <property type="evidence" value="ECO:0007669"/>
    <property type="project" value="InterPro"/>
</dbReference>
<reference evidence="5 6" key="1">
    <citation type="submission" date="2015-02" db="EMBL/GenBank/DDBJ databases">
        <title>Genome Sequence of Jannaschia aquimarina DSM28248, a member of the Roseobacter clade.</title>
        <authorList>
            <person name="Voget S."/>
            <person name="Daniel R."/>
        </authorList>
    </citation>
    <scope>NUCLEOTIDE SEQUENCE [LARGE SCALE GENOMIC DNA]</scope>
    <source>
        <strain evidence="5 6">GSW-M26</strain>
    </source>
</reference>
<dbReference type="RefSeq" id="WP_052501005.1">
    <property type="nucleotide sequence ID" value="NZ_FZPF01000022.1"/>
</dbReference>
<dbReference type="SUPFAM" id="SSF46689">
    <property type="entry name" value="Homeodomain-like"/>
    <property type="match status" value="2"/>
</dbReference>
<dbReference type="Gene3D" id="1.10.10.60">
    <property type="entry name" value="Homeodomain-like"/>
    <property type="match status" value="1"/>
</dbReference>
<evidence type="ECO:0000256" key="1">
    <source>
        <dbReference type="ARBA" id="ARBA00023015"/>
    </source>
</evidence>
<dbReference type="PATRIC" id="fig|935700.4.peg.3208"/>
<dbReference type="PANTHER" id="PTHR46796">
    <property type="entry name" value="HTH-TYPE TRANSCRIPTIONAL ACTIVATOR RHAS-RELATED"/>
    <property type="match status" value="1"/>
</dbReference>
<dbReference type="SMART" id="SM00342">
    <property type="entry name" value="HTH_ARAC"/>
    <property type="match status" value="1"/>
</dbReference>
<dbReference type="InterPro" id="IPR050204">
    <property type="entry name" value="AraC_XylS_family_regulators"/>
</dbReference>
<evidence type="ECO:0000259" key="4">
    <source>
        <dbReference type="PROSITE" id="PS01124"/>
    </source>
</evidence>
<keyword evidence="2" id="KW-0238">DNA-binding</keyword>
<proteinExistence type="predicted"/>
<gene>
    <name evidence="5" type="primary">pchR</name>
    <name evidence="5" type="ORF">jaqu_31060</name>
</gene>
<comment type="caution">
    <text evidence="5">The sequence shown here is derived from an EMBL/GenBank/DDBJ whole genome shotgun (WGS) entry which is preliminary data.</text>
</comment>
<evidence type="ECO:0000256" key="3">
    <source>
        <dbReference type="ARBA" id="ARBA00023163"/>
    </source>
</evidence>
<dbReference type="OrthoDB" id="9793400at2"/>
<dbReference type="InterPro" id="IPR018060">
    <property type="entry name" value="HTH_AraC"/>
</dbReference>
<dbReference type="AlphaFoldDB" id="A0A0D1EE13"/>
<dbReference type="GO" id="GO:0043565">
    <property type="term" value="F:sequence-specific DNA binding"/>
    <property type="evidence" value="ECO:0007669"/>
    <property type="project" value="InterPro"/>
</dbReference>
<organism evidence="5 6">
    <name type="scientific">Jannaschia aquimarina</name>
    <dbReference type="NCBI Taxonomy" id="935700"/>
    <lineage>
        <taxon>Bacteria</taxon>
        <taxon>Pseudomonadati</taxon>
        <taxon>Pseudomonadota</taxon>
        <taxon>Alphaproteobacteria</taxon>
        <taxon>Rhodobacterales</taxon>
        <taxon>Roseobacteraceae</taxon>
        <taxon>Jannaschia</taxon>
    </lineage>
</organism>
<dbReference type="Proteomes" id="UP000032232">
    <property type="component" value="Unassembled WGS sequence"/>
</dbReference>
<name>A0A0D1EE13_9RHOB</name>
<dbReference type="STRING" id="935700.jaqu_31060"/>
<dbReference type="PANTHER" id="PTHR46796:SF14">
    <property type="entry name" value="TRANSCRIPTIONAL REGULATORY PROTEIN"/>
    <property type="match status" value="1"/>
</dbReference>
<dbReference type="EMBL" id="JYFE01000058">
    <property type="protein sequence ID" value="KIT15161.1"/>
    <property type="molecule type" value="Genomic_DNA"/>
</dbReference>
<keyword evidence="1" id="KW-0805">Transcription regulation</keyword>
<dbReference type="Pfam" id="PF12833">
    <property type="entry name" value="HTH_18"/>
    <property type="match status" value="1"/>
</dbReference>
<feature type="domain" description="HTH araC/xylS-type" evidence="4">
    <location>
        <begin position="194"/>
        <end position="292"/>
    </location>
</feature>